<protein>
    <submittedName>
        <fullName evidence="1">Uncharacterized protein</fullName>
    </submittedName>
</protein>
<name>A0A0E9PKR6_ANGAN</name>
<accession>A0A0E9PKR6</accession>
<organism evidence="1">
    <name type="scientific">Anguilla anguilla</name>
    <name type="common">European freshwater eel</name>
    <name type="synonym">Muraena anguilla</name>
    <dbReference type="NCBI Taxonomy" id="7936"/>
    <lineage>
        <taxon>Eukaryota</taxon>
        <taxon>Metazoa</taxon>
        <taxon>Chordata</taxon>
        <taxon>Craniata</taxon>
        <taxon>Vertebrata</taxon>
        <taxon>Euteleostomi</taxon>
        <taxon>Actinopterygii</taxon>
        <taxon>Neopterygii</taxon>
        <taxon>Teleostei</taxon>
        <taxon>Anguilliformes</taxon>
        <taxon>Anguillidae</taxon>
        <taxon>Anguilla</taxon>
    </lineage>
</organism>
<dbReference type="EMBL" id="GBXM01103473">
    <property type="protein sequence ID" value="JAH05104.1"/>
    <property type="molecule type" value="Transcribed_RNA"/>
</dbReference>
<evidence type="ECO:0000313" key="1">
    <source>
        <dbReference type="EMBL" id="JAH05104.1"/>
    </source>
</evidence>
<sequence>MCVHYCMFIEHIKLADIKLTDCSKSCHTDINY</sequence>
<proteinExistence type="predicted"/>
<dbReference type="AlphaFoldDB" id="A0A0E9PKR6"/>
<reference evidence="1" key="2">
    <citation type="journal article" date="2015" name="Fish Shellfish Immunol.">
        <title>Early steps in the European eel (Anguilla anguilla)-Vibrio vulnificus interaction in the gills: Role of the RtxA13 toxin.</title>
        <authorList>
            <person name="Callol A."/>
            <person name="Pajuelo D."/>
            <person name="Ebbesson L."/>
            <person name="Teles M."/>
            <person name="MacKenzie S."/>
            <person name="Amaro C."/>
        </authorList>
    </citation>
    <scope>NUCLEOTIDE SEQUENCE</scope>
</reference>
<reference evidence="1" key="1">
    <citation type="submission" date="2014-11" db="EMBL/GenBank/DDBJ databases">
        <authorList>
            <person name="Amaro Gonzalez C."/>
        </authorList>
    </citation>
    <scope>NUCLEOTIDE SEQUENCE</scope>
</reference>